<evidence type="ECO:0000313" key="8">
    <source>
        <dbReference type="Proteomes" id="UP000032287"/>
    </source>
</evidence>
<comment type="similarity">
    <text evidence="2 6">Belongs to the 4-toluene sulfonate uptake permease (TSUP) (TC 2.A.102) family.</text>
</comment>
<dbReference type="GO" id="GO:0005886">
    <property type="term" value="C:plasma membrane"/>
    <property type="evidence" value="ECO:0007669"/>
    <property type="project" value="UniProtKB-SubCell"/>
</dbReference>
<comment type="caution">
    <text evidence="7">The sequence shown here is derived from an EMBL/GenBank/DDBJ whole genome shotgun (WGS) entry which is preliminary data.</text>
</comment>
<evidence type="ECO:0000256" key="5">
    <source>
        <dbReference type="ARBA" id="ARBA00023136"/>
    </source>
</evidence>
<dbReference type="InterPro" id="IPR051598">
    <property type="entry name" value="TSUP/Inactive_protease-like"/>
</dbReference>
<evidence type="ECO:0000256" key="1">
    <source>
        <dbReference type="ARBA" id="ARBA00004141"/>
    </source>
</evidence>
<feature type="transmembrane region" description="Helical" evidence="6">
    <location>
        <begin position="71"/>
        <end position="99"/>
    </location>
</feature>
<comment type="subcellular location">
    <subcellularLocation>
        <location evidence="6">Cell membrane</location>
        <topology evidence="6">Multi-pass membrane protein</topology>
    </subcellularLocation>
    <subcellularLocation>
        <location evidence="1">Membrane</location>
        <topology evidence="1">Multi-pass membrane protein</topology>
    </subcellularLocation>
</comment>
<evidence type="ECO:0000256" key="3">
    <source>
        <dbReference type="ARBA" id="ARBA00022692"/>
    </source>
</evidence>
<gene>
    <name evidence="7" type="ORF">QX99_00061</name>
</gene>
<protein>
    <recommendedName>
        <fullName evidence="6">Probable membrane transporter protein</fullName>
    </recommendedName>
</protein>
<feature type="transmembrane region" description="Helical" evidence="6">
    <location>
        <begin position="40"/>
        <end position="59"/>
    </location>
</feature>
<dbReference type="EMBL" id="JWHU01000001">
    <property type="protein sequence ID" value="KIU22557.1"/>
    <property type="molecule type" value="Genomic_DNA"/>
</dbReference>
<evidence type="ECO:0000256" key="6">
    <source>
        <dbReference type="RuleBase" id="RU363041"/>
    </source>
</evidence>
<dbReference type="PATRIC" id="fig|137591.25.peg.60"/>
<feature type="transmembrane region" description="Helical" evidence="6">
    <location>
        <begin position="137"/>
        <end position="157"/>
    </location>
</feature>
<keyword evidence="6" id="KW-1003">Cell membrane</keyword>
<feature type="transmembrane region" description="Helical" evidence="6">
    <location>
        <begin position="5"/>
        <end position="28"/>
    </location>
</feature>
<keyword evidence="3 6" id="KW-0812">Transmembrane</keyword>
<feature type="transmembrane region" description="Helical" evidence="6">
    <location>
        <begin position="105"/>
        <end position="125"/>
    </location>
</feature>
<evidence type="ECO:0000256" key="2">
    <source>
        <dbReference type="ARBA" id="ARBA00009142"/>
    </source>
</evidence>
<keyword evidence="4 6" id="KW-1133">Transmembrane helix</keyword>
<keyword evidence="5 6" id="KW-0472">Membrane</keyword>
<evidence type="ECO:0000256" key="4">
    <source>
        <dbReference type="ARBA" id="ARBA00022989"/>
    </source>
</evidence>
<feature type="transmembrane region" description="Helical" evidence="6">
    <location>
        <begin position="207"/>
        <end position="225"/>
    </location>
</feature>
<sequence>MLNVLYVIATFIATVIGALAGIGGGIVLKAMTDLFSPDSVQVIGFYTTVVVFTMCLVSIAKQVKSGFKYDLPMLLEISVGSLIGGYIGNSLLTVLLRYFPENKVQLTQSIILFLTLIFLIIYTRAMPQRQHVKKPHWLASFGLGLFLGAISIFLAIGGGPLNVSLLVICFGFTLRDAAIYSIASIFFSQISKIYTIVIANDYSRYDLGLVPWLAIVAIIGGYIGTTLSQRLSSKMLAILYNVFMIMLAVLTLVSVGQHM</sequence>
<dbReference type="Pfam" id="PF01925">
    <property type="entry name" value="TauE"/>
    <property type="match status" value="1"/>
</dbReference>
<evidence type="ECO:0000313" key="7">
    <source>
        <dbReference type="EMBL" id="KIU22557.1"/>
    </source>
</evidence>
<dbReference type="eggNOG" id="COG0730">
    <property type="taxonomic scope" value="Bacteria"/>
</dbReference>
<dbReference type="PANTHER" id="PTHR43701:SF2">
    <property type="entry name" value="MEMBRANE TRANSPORTER PROTEIN YJNA-RELATED"/>
    <property type="match status" value="1"/>
</dbReference>
<dbReference type="Proteomes" id="UP000032287">
    <property type="component" value="Unassembled WGS sequence"/>
</dbReference>
<dbReference type="AlphaFoldDB" id="A0A0D1KCY6"/>
<dbReference type="PANTHER" id="PTHR43701">
    <property type="entry name" value="MEMBRANE TRANSPORTER PROTEIN MJ0441-RELATED"/>
    <property type="match status" value="1"/>
</dbReference>
<organism evidence="7 8">
    <name type="scientific">Weissella cibaria</name>
    <dbReference type="NCBI Taxonomy" id="137591"/>
    <lineage>
        <taxon>Bacteria</taxon>
        <taxon>Bacillati</taxon>
        <taxon>Bacillota</taxon>
        <taxon>Bacilli</taxon>
        <taxon>Lactobacillales</taxon>
        <taxon>Lactobacillaceae</taxon>
        <taxon>Weissella</taxon>
    </lineage>
</organism>
<reference evidence="7 8" key="1">
    <citation type="journal article" date="2015" name="Microbiology (Mosc.)">
        <title>Genomics of the Weissella cibaria species with an examination of its metabolic traits.</title>
        <authorList>
            <person name="Lynch K.M."/>
            <person name="Lucid A."/>
            <person name="Arendt E.K."/>
            <person name="Sleator R.D."/>
            <person name="Lucey B."/>
            <person name="Coffey A."/>
        </authorList>
    </citation>
    <scope>NUCLEOTIDE SEQUENCE [LARGE SCALE GENOMIC DNA]</scope>
    <source>
        <strain evidence="7 8">MG1</strain>
    </source>
</reference>
<accession>A0A0D1KCY6</accession>
<dbReference type="InterPro" id="IPR002781">
    <property type="entry name" value="TM_pro_TauE-like"/>
</dbReference>
<proteinExistence type="inferred from homology"/>
<keyword evidence="8" id="KW-1185">Reference proteome</keyword>
<feature type="transmembrane region" description="Helical" evidence="6">
    <location>
        <begin position="237"/>
        <end position="256"/>
    </location>
</feature>
<dbReference type="STRING" id="137591.AO080_02200"/>
<name>A0A0D1KCY6_9LACO</name>
<dbReference type="RefSeq" id="WP_043708677.1">
    <property type="nucleotide sequence ID" value="NZ_JALOCT010000002.1"/>
</dbReference>